<feature type="domain" description="ChsH2 C-terminal OB-fold" evidence="1">
    <location>
        <begin position="48"/>
        <end position="104"/>
    </location>
</feature>
<dbReference type="EMBL" id="RAPO01000004">
    <property type="protein sequence ID" value="RKD89307.1"/>
    <property type="molecule type" value="Genomic_DNA"/>
</dbReference>
<proteinExistence type="predicted"/>
<gene>
    <name evidence="2" type="ORF">ATJ93_4140</name>
</gene>
<evidence type="ECO:0000259" key="1">
    <source>
        <dbReference type="Pfam" id="PF01796"/>
    </source>
</evidence>
<accession>A0A419W1D7</accession>
<keyword evidence="3" id="KW-1185">Reference proteome</keyword>
<dbReference type="InterPro" id="IPR012340">
    <property type="entry name" value="NA-bd_OB-fold"/>
</dbReference>
<evidence type="ECO:0000313" key="3">
    <source>
        <dbReference type="Proteomes" id="UP000283805"/>
    </source>
</evidence>
<dbReference type="SUPFAM" id="SSF50249">
    <property type="entry name" value="Nucleic acid-binding proteins"/>
    <property type="match status" value="1"/>
</dbReference>
<protein>
    <recommendedName>
        <fullName evidence="1">ChsH2 C-terminal OB-fold domain-containing protein</fullName>
    </recommendedName>
</protein>
<dbReference type="Proteomes" id="UP000283805">
    <property type="component" value="Unassembled WGS sequence"/>
</dbReference>
<reference evidence="2 3" key="1">
    <citation type="submission" date="2018-09" db="EMBL/GenBank/DDBJ databases">
        <title>Genomic Encyclopedia of Archaeal and Bacterial Type Strains, Phase II (KMG-II): from individual species to whole genera.</title>
        <authorList>
            <person name="Goeker M."/>
        </authorList>
    </citation>
    <scope>NUCLEOTIDE SEQUENCE [LARGE SCALE GENOMIC DNA]</scope>
    <source>
        <strain evidence="2 3">DSM 13151</strain>
    </source>
</reference>
<evidence type="ECO:0000313" key="2">
    <source>
        <dbReference type="EMBL" id="RKD89307.1"/>
    </source>
</evidence>
<comment type="caution">
    <text evidence="2">The sequence shown here is derived from an EMBL/GenBank/DDBJ whole genome shotgun (WGS) entry which is preliminary data.</text>
</comment>
<dbReference type="AlphaFoldDB" id="A0A419W1D7"/>
<dbReference type="Pfam" id="PF01796">
    <property type="entry name" value="OB_ChsH2_C"/>
    <property type="match status" value="1"/>
</dbReference>
<dbReference type="InterPro" id="IPR002878">
    <property type="entry name" value="ChsH2_C"/>
</dbReference>
<organism evidence="2 3">
    <name type="scientific">Halopiger aswanensis</name>
    <dbReference type="NCBI Taxonomy" id="148449"/>
    <lineage>
        <taxon>Archaea</taxon>
        <taxon>Methanobacteriati</taxon>
        <taxon>Methanobacteriota</taxon>
        <taxon>Stenosarchaea group</taxon>
        <taxon>Halobacteria</taxon>
        <taxon>Halobacteriales</taxon>
        <taxon>Natrialbaceae</taxon>
        <taxon>Halopiger</taxon>
    </lineage>
</organism>
<dbReference type="OrthoDB" id="9573at2157"/>
<name>A0A419W1D7_9EURY</name>
<sequence length="142" mass="15224">MSDDLESTGIGYDDWLDALEDGNGFYLQGKNTATIPPAPERESLDREPLPDEGTIEAVSTIHVPHPAFADDAPYAVAVASFGPVRLTGQVQDVDPTTVEGGSTVVPTVVSTNDTKDEERFIGFIPIESNEPEDGSKHGRPTR</sequence>
<dbReference type="RefSeq" id="WP_120246446.1">
    <property type="nucleotide sequence ID" value="NZ_RAPO01000004.1"/>
</dbReference>